<dbReference type="OrthoDB" id="2016523at2759"/>
<feature type="compositionally biased region" description="Low complexity" evidence="1">
    <location>
        <begin position="74"/>
        <end position="87"/>
    </location>
</feature>
<organism evidence="3 4">
    <name type="scientific">Westerdykella ornata</name>
    <dbReference type="NCBI Taxonomy" id="318751"/>
    <lineage>
        <taxon>Eukaryota</taxon>
        <taxon>Fungi</taxon>
        <taxon>Dikarya</taxon>
        <taxon>Ascomycota</taxon>
        <taxon>Pezizomycotina</taxon>
        <taxon>Dothideomycetes</taxon>
        <taxon>Pleosporomycetidae</taxon>
        <taxon>Pleosporales</taxon>
        <taxon>Sporormiaceae</taxon>
        <taxon>Westerdykella</taxon>
    </lineage>
</organism>
<dbReference type="CDD" id="cd22189">
    <property type="entry name" value="PGAP4-like_fungal"/>
    <property type="match status" value="1"/>
</dbReference>
<evidence type="ECO:0000256" key="2">
    <source>
        <dbReference type="SAM" id="Phobius"/>
    </source>
</evidence>
<feature type="transmembrane region" description="Helical" evidence="2">
    <location>
        <begin position="308"/>
        <end position="327"/>
    </location>
</feature>
<evidence type="ECO:0000313" key="4">
    <source>
        <dbReference type="Proteomes" id="UP000800097"/>
    </source>
</evidence>
<gene>
    <name evidence="3" type="ORF">EI97DRAFT_412704</name>
</gene>
<dbReference type="GeneID" id="54549945"/>
<keyword evidence="2" id="KW-0812">Transmembrane</keyword>
<evidence type="ECO:0000256" key="1">
    <source>
        <dbReference type="SAM" id="MobiDB-lite"/>
    </source>
</evidence>
<evidence type="ECO:0008006" key="5">
    <source>
        <dbReference type="Google" id="ProtNLM"/>
    </source>
</evidence>
<keyword evidence="2" id="KW-0472">Membrane</keyword>
<feature type="region of interest" description="Disordered" evidence="1">
    <location>
        <begin position="403"/>
        <end position="423"/>
    </location>
</feature>
<feature type="compositionally biased region" description="Basic and acidic residues" evidence="1">
    <location>
        <begin position="404"/>
        <end position="418"/>
    </location>
</feature>
<dbReference type="GO" id="GO:0016757">
    <property type="term" value="F:glycosyltransferase activity"/>
    <property type="evidence" value="ECO:0007669"/>
    <property type="project" value="InterPro"/>
</dbReference>
<dbReference type="GO" id="GO:0006506">
    <property type="term" value="P:GPI anchor biosynthetic process"/>
    <property type="evidence" value="ECO:0007669"/>
    <property type="project" value="InterPro"/>
</dbReference>
<evidence type="ECO:0000313" key="3">
    <source>
        <dbReference type="EMBL" id="KAF2279577.1"/>
    </source>
</evidence>
<proteinExistence type="predicted"/>
<keyword evidence="2" id="KW-1133">Transmembrane helix</keyword>
<dbReference type="Proteomes" id="UP000800097">
    <property type="component" value="Unassembled WGS sequence"/>
</dbReference>
<dbReference type="InterPro" id="IPR029675">
    <property type="entry name" value="PGAP4"/>
</dbReference>
<protein>
    <recommendedName>
        <fullName evidence="5">Integral membrane protein</fullName>
    </recommendedName>
</protein>
<sequence>MAFRSLSPSRLVVACLVLITVYTAFRLHAAATRDPTSVFFDTRKGYEPRYSKIRAQEAEDFIASAAAAAASASASTAGSNNSSSSQPQPNPPRPPSEDQDEKTLCVAIPTISRKHASYLPLTLGSLLHGLTPQERAQIHLIVFIAHSDPTSHPLYTSPWLWALSDEVLTYPSTLSPADLHHVQEMESQGGLFREKGLYDYSFLLRRCAALESVEYVAVFEDDVVAVQGWYARARAALETAHRLSVERYAKEFLYLRLFFTEEFLGWNVEDWRSYAGYSALAVGLPVLLLWGLRRWMKRVAGVMMSQRFVFCSVPLFVVCLILVLFALGRLTVMPLPDGVYEMPAYGCCSQALVFPRSKVAPLIEWFEERKVGFVDVLTEEFADKGDEVRWVVRPSLVQHVGRWSSKEDGSEGGKEGKKGKAALSAQEKIWSFGFEEWGEKIRQEGDTVKHEGGG</sequence>
<feature type="transmembrane region" description="Helical" evidence="2">
    <location>
        <begin position="274"/>
        <end position="296"/>
    </location>
</feature>
<dbReference type="AlphaFoldDB" id="A0A6A6JT90"/>
<dbReference type="EMBL" id="ML986486">
    <property type="protein sequence ID" value="KAF2279577.1"/>
    <property type="molecule type" value="Genomic_DNA"/>
</dbReference>
<dbReference type="GO" id="GO:0000139">
    <property type="term" value="C:Golgi membrane"/>
    <property type="evidence" value="ECO:0007669"/>
    <property type="project" value="InterPro"/>
</dbReference>
<dbReference type="PANTHER" id="PTHR31410">
    <property type="entry name" value="TRANSMEMBRANE PROTEIN 246"/>
    <property type="match status" value="1"/>
</dbReference>
<feature type="region of interest" description="Disordered" evidence="1">
    <location>
        <begin position="74"/>
        <end position="101"/>
    </location>
</feature>
<accession>A0A6A6JT90</accession>
<name>A0A6A6JT90_WESOR</name>
<dbReference type="PANTHER" id="PTHR31410:SF1">
    <property type="entry name" value="POST-GPI ATTACHMENT TO PROTEINS FACTOR 4"/>
    <property type="match status" value="1"/>
</dbReference>
<dbReference type="RefSeq" id="XP_033657116.1">
    <property type="nucleotide sequence ID" value="XM_033796770.1"/>
</dbReference>
<reference evidence="3" key="1">
    <citation type="journal article" date="2020" name="Stud. Mycol.">
        <title>101 Dothideomycetes genomes: a test case for predicting lifestyles and emergence of pathogens.</title>
        <authorList>
            <person name="Haridas S."/>
            <person name="Albert R."/>
            <person name="Binder M."/>
            <person name="Bloem J."/>
            <person name="Labutti K."/>
            <person name="Salamov A."/>
            <person name="Andreopoulos B."/>
            <person name="Baker S."/>
            <person name="Barry K."/>
            <person name="Bills G."/>
            <person name="Bluhm B."/>
            <person name="Cannon C."/>
            <person name="Castanera R."/>
            <person name="Culley D."/>
            <person name="Daum C."/>
            <person name="Ezra D."/>
            <person name="Gonzalez J."/>
            <person name="Henrissat B."/>
            <person name="Kuo A."/>
            <person name="Liang C."/>
            <person name="Lipzen A."/>
            <person name="Lutzoni F."/>
            <person name="Magnuson J."/>
            <person name="Mondo S."/>
            <person name="Nolan M."/>
            <person name="Ohm R."/>
            <person name="Pangilinan J."/>
            <person name="Park H.-J."/>
            <person name="Ramirez L."/>
            <person name="Alfaro M."/>
            <person name="Sun H."/>
            <person name="Tritt A."/>
            <person name="Yoshinaga Y."/>
            <person name="Zwiers L.-H."/>
            <person name="Turgeon B."/>
            <person name="Goodwin S."/>
            <person name="Spatafora J."/>
            <person name="Crous P."/>
            <person name="Grigoriev I."/>
        </authorList>
    </citation>
    <scope>NUCLEOTIDE SEQUENCE</scope>
    <source>
        <strain evidence="3">CBS 379.55</strain>
    </source>
</reference>
<keyword evidence="4" id="KW-1185">Reference proteome</keyword>